<dbReference type="GO" id="GO:0071439">
    <property type="term" value="C:clathrin complex"/>
    <property type="evidence" value="ECO:0007669"/>
    <property type="project" value="TreeGrafter"/>
</dbReference>
<dbReference type="GO" id="GO:0030479">
    <property type="term" value="C:actin cortical patch"/>
    <property type="evidence" value="ECO:0007669"/>
    <property type="project" value="TreeGrafter"/>
</dbReference>
<dbReference type="InterPro" id="IPR022365">
    <property type="entry name" value="Clathrin_H-chain_propeller_rpt"/>
</dbReference>
<dbReference type="GO" id="GO:0006886">
    <property type="term" value="P:intracellular protein transport"/>
    <property type="evidence" value="ECO:0007669"/>
    <property type="project" value="InterPro"/>
</dbReference>
<dbReference type="Proteomes" id="UP000092993">
    <property type="component" value="Unassembled WGS sequence"/>
</dbReference>
<dbReference type="GO" id="GO:0030130">
    <property type="term" value="C:clathrin coat of trans-Golgi network vesicle"/>
    <property type="evidence" value="ECO:0007669"/>
    <property type="project" value="InterPro"/>
</dbReference>
<dbReference type="GO" id="GO:0006895">
    <property type="term" value="P:Golgi to endosome transport"/>
    <property type="evidence" value="ECO:0007669"/>
    <property type="project" value="TreeGrafter"/>
</dbReference>
<dbReference type="GO" id="GO:0006898">
    <property type="term" value="P:receptor-mediated endocytosis"/>
    <property type="evidence" value="ECO:0007669"/>
    <property type="project" value="TreeGrafter"/>
</dbReference>
<evidence type="ECO:0000313" key="1">
    <source>
        <dbReference type="EMBL" id="OBZ65827.1"/>
    </source>
</evidence>
<dbReference type="Gene3D" id="2.130.10.110">
    <property type="entry name" value="Clathrin heavy-chain terminal domain"/>
    <property type="match status" value="1"/>
</dbReference>
<keyword evidence="2" id="KW-1185">Reference proteome</keyword>
<organism evidence="1 2">
    <name type="scientific">Grifola frondosa</name>
    <name type="common">Maitake</name>
    <name type="synonym">Polyporus frondosus</name>
    <dbReference type="NCBI Taxonomy" id="5627"/>
    <lineage>
        <taxon>Eukaryota</taxon>
        <taxon>Fungi</taxon>
        <taxon>Dikarya</taxon>
        <taxon>Basidiomycota</taxon>
        <taxon>Agaricomycotina</taxon>
        <taxon>Agaricomycetes</taxon>
        <taxon>Polyporales</taxon>
        <taxon>Grifolaceae</taxon>
        <taxon>Grifola</taxon>
    </lineage>
</organism>
<protein>
    <submittedName>
        <fullName evidence="1">Uncharacterized protein</fullName>
    </submittedName>
</protein>
<dbReference type="PANTHER" id="PTHR10292:SF1">
    <property type="entry name" value="CLATHRIN HEAVY CHAIN"/>
    <property type="match status" value="1"/>
</dbReference>
<name>A0A1C7LPB2_GRIFR</name>
<dbReference type="EMBL" id="LUGG01000038">
    <property type="protein sequence ID" value="OBZ65827.1"/>
    <property type="molecule type" value="Genomic_DNA"/>
</dbReference>
<proteinExistence type="predicted"/>
<evidence type="ECO:0000313" key="2">
    <source>
        <dbReference type="Proteomes" id="UP000092993"/>
    </source>
</evidence>
<dbReference type="GO" id="GO:0032051">
    <property type="term" value="F:clathrin light chain binding"/>
    <property type="evidence" value="ECO:0007669"/>
    <property type="project" value="TreeGrafter"/>
</dbReference>
<gene>
    <name evidence="1" type="ORF">A0H81_14161</name>
</gene>
<dbReference type="AlphaFoldDB" id="A0A1C7LPB2"/>
<sequence>MEFDFLQWEGNDQVLQDFDTATFDAAAGTSGTRVGLITHLTGFSIGYPVGSFAASVRVVGNMIFDPVRMYWISTLPPEEDEPDVFPDLADNEHDNWEEQGSTIHASQELHPSAAPTVTADSSCAALASCSETPKLKLDGHQASTKLFTFSVHTTTGAKVSCLAQSAILIILVSRPIDNDHDVADPPFTKKGVDVYFPPEATNDFPVTVQVSKKYAIIFLVMKYGFIHLYDLEPGACIYMNRISGETIFVTAEHDATNVIIGVKQEGTGFECRRR</sequence>
<accession>A0A1C7LPB2</accession>
<dbReference type="PANTHER" id="PTHR10292">
    <property type="entry name" value="CLATHRIN HEAVY CHAIN RELATED"/>
    <property type="match status" value="1"/>
</dbReference>
<dbReference type="GO" id="GO:0005198">
    <property type="term" value="F:structural molecule activity"/>
    <property type="evidence" value="ECO:0007669"/>
    <property type="project" value="InterPro"/>
</dbReference>
<dbReference type="OrthoDB" id="2670259at2759"/>
<reference evidence="1 2" key="1">
    <citation type="submission" date="2016-03" db="EMBL/GenBank/DDBJ databases">
        <title>Whole genome sequencing of Grifola frondosa 9006-11.</title>
        <authorList>
            <person name="Min B."/>
            <person name="Park H."/>
            <person name="Kim J.-G."/>
            <person name="Cho H."/>
            <person name="Oh Y.-L."/>
            <person name="Kong W.-S."/>
            <person name="Choi I.-G."/>
        </authorList>
    </citation>
    <scope>NUCLEOTIDE SEQUENCE [LARGE SCALE GENOMIC DNA]</scope>
    <source>
        <strain evidence="1 2">9006-11</strain>
    </source>
</reference>
<comment type="caution">
    <text evidence="1">The sequence shown here is derived from an EMBL/GenBank/DDBJ whole genome shotgun (WGS) entry which is preliminary data.</text>
</comment>
<dbReference type="SUPFAM" id="SSF50989">
    <property type="entry name" value="Clathrin heavy-chain terminal domain"/>
    <property type="match status" value="1"/>
</dbReference>
<dbReference type="GO" id="GO:0030132">
    <property type="term" value="C:clathrin coat of coated pit"/>
    <property type="evidence" value="ECO:0007669"/>
    <property type="project" value="InterPro"/>
</dbReference>
<dbReference type="Pfam" id="PF01394">
    <property type="entry name" value="Clathrin_propel"/>
    <property type="match status" value="1"/>
</dbReference>
<dbReference type="InterPro" id="IPR016025">
    <property type="entry name" value="Clathrin_H-chain_N"/>
</dbReference>
<dbReference type="GO" id="GO:0005829">
    <property type="term" value="C:cytosol"/>
    <property type="evidence" value="ECO:0007669"/>
    <property type="project" value="GOC"/>
</dbReference>
<dbReference type="STRING" id="5627.A0A1C7LPB2"/>